<sequence>MDLDVILNDQKYFFYISSYQTDADNKKIVLFTYYYQFKYALAWKAEMTNSHVIVIKYLQEYNTKAHELCAQKRLVPELLHISNFEELRKFQIVITDFVPGIILSKKDKIDLKFYQDIYENMKSIINLLHEKNFVFANLKPTNILMNNVNGK</sequence>
<evidence type="ECO:0008006" key="3">
    <source>
        <dbReference type="Google" id="ProtNLM"/>
    </source>
</evidence>
<evidence type="ECO:0000313" key="2">
    <source>
        <dbReference type="Proteomes" id="UP000266673"/>
    </source>
</evidence>
<dbReference type="InterPro" id="IPR011009">
    <property type="entry name" value="Kinase-like_dom_sf"/>
</dbReference>
<organism evidence="1 2">
    <name type="scientific">Gigaspora rosea</name>
    <dbReference type="NCBI Taxonomy" id="44941"/>
    <lineage>
        <taxon>Eukaryota</taxon>
        <taxon>Fungi</taxon>
        <taxon>Fungi incertae sedis</taxon>
        <taxon>Mucoromycota</taxon>
        <taxon>Glomeromycotina</taxon>
        <taxon>Glomeromycetes</taxon>
        <taxon>Diversisporales</taxon>
        <taxon>Gigasporaceae</taxon>
        <taxon>Gigaspora</taxon>
    </lineage>
</organism>
<dbReference type="OrthoDB" id="2419636at2759"/>
<reference evidence="1 2" key="1">
    <citation type="submission" date="2018-06" db="EMBL/GenBank/DDBJ databases">
        <title>Comparative genomics reveals the genomic features of Rhizophagus irregularis, R. cerebriforme, R. diaphanum and Gigaspora rosea, and their symbiotic lifestyle signature.</title>
        <authorList>
            <person name="Morin E."/>
            <person name="San Clemente H."/>
            <person name="Chen E.C.H."/>
            <person name="De La Providencia I."/>
            <person name="Hainaut M."/>
            <person name="Kuo A."/>
            <person name="Kohler A."/>
            <person name="Murat C."/>
            <person name="Tang N."/>
            <person name="Roy S."/>
            <person name="Loubradou J."/>
            <person name="Henrissat B."/>
            <person name="Grigoriev I.V."/>
            <person name="Corradi N."/>
            <person name="Roux C."/>
            <person name="Martin F.M."/>
        </authorList>
    </citation>
    <scope>NUCLEOTIDE SEQUENCE [LARGE SCALE GENOMIC DNA]</scope>
    <source>
        <strain evidence="1 2">DAOM 194757</strain>
    </source>
</reference>
<protein>
    <recommendedName>
        <fullName evidence="3">Protein kinase domain-containing protein</fullName>
    </recommendedName>
</protein>
<dbReference type="SUPFAM" id="SSF56112">
    <property type="entry name" value="Protein kinase-like (PK-like)"/>
    <property type="match status" value="1"/>
</dbReference>
<evidence type="ECO:0000313" key="1">
    <source>
        <dbReference type="EMBL" id="RIB07618.1"/>
    </source>
</evidence>
<dbReference type="Proteomes" id="UP000266673">
    <property type="component" value="Unassembled WGS sequence"/>
</dbReference>
<gene>
    <name evidence="1" type="ORF">C2G38_2213924</name>
</gene>
<accession>A0A397UEM5</accession>
<name>A0A397UEM5_9GLOM</name>
<dbReference type="AlphaFoldDB" id="A0A397UEM5"/>
<keyword evidence="2" id="KW-1185">Reference proteome</keyword>
<comment type="caution">
    <text evidence="1">The sequence shown here is derived from an EMBL/GenBank/DDBJ whole genome shotgun (WGS) entry which is preliminary data.</text>
</comment>
<dbReference type="EMBL" id="QKWP01001628">
    <property type="protein sequence ID" value="RIB07618.1"/>
    <property type="molecule type" value="Genomic_DNA"/>
</dbReference>
<proteinExistence type="predicted"/>